<name>A0A4S8LMY7_DENBC</name>
<dbReference type="AlphaFoldDB" id="A0A4S8LMY7"/>
<dbReference type="OrthoDB" id="3269685at2759"/>
<evidence type="ECO:0000313" key="1">
    <source>
        <dbReference type="EMBL" id="THU90430.1"/>
    </source>
</evidence>
<dbReference type="InterPro" id="IPR027417">
    <property type="entry name" value="P-loop_NTPase"/>
</dbReference>
<keyword evidence="2" id="KW-1185">Reference proteome</keyword>
<dbReference type="EMBL" id="ML179335">
    <property type="protein sequence ID" value="THU90430.1"/>
    <property type="molecule type" value="Genomic_DNA"/>
</dbReference>
<dbReference type="Gene3D" id="3.40.50.300">
    <property type="entry name" value="P-loop containing nucleotide triphosphate hydrolases"/>
    <property type="match status" value="1"/>
</dbReference>
<gene>
    <name evidence="1" type="ORF">K435DRAFT_676086</name>
</gene>
<dbReference type="Proteomes" id="UP000297245">
    <property type="component" value="Unassembled WGS sequence"/>
</dbReference>
<evidence type="ECO:0000313" key="2">
    <source>
        <dbReference type="Proteomes" id="UP000297245"/>
    </source>
</evidence>
<organism evidence="1 2">
    <name type="scientific">Dendrothele bispora (strain CBS 962.96)</name>
    <dbReference type="NCBI Taxonomy" id="1314807"/>
    <lineage>
        <taxon>Eukaryota</taxon>
        <taxon>Fungi</taxon>
        <taxon>Dikarya</taxon>
        <taxon>Basidiomycota</taxon>
        <taxon>Agaricomycotina</taxon>
        <taxon>Agaricomycetes</taxon>
        <taxon>Agaricomycetidae</taxon>
        <taxon>Agaricales</taxon>
        <taxon>Agaricales incertae sedis</taxon>
        <taxon>Dendrothele</taxon>
    </lineage>
</organism>
<dbReference type="SUPFAM" id="SSF52540">
    <property type="entry name" value="P-loop containing nucleoside triphosphate hydrolases"/>
    <property type="match status" value="1"/>
</dbReference>
<accession>A0A4S8LMY7</accession>
<sequence>LIRQLIRRSLPRDIHDYALDGVCHALDGIHVLDVVKTGGSKTTYISGYVIALQELAKLPETPSQDQNKPSRALNISALAINKDTLRAAGQQNQNLWNTAASPTVSRLLLSPEQLASKNFSTFITNKIVFSRIVALIVDEIHLILSWGGPRFRVAFRDIGTVLHRLPRHTTGLTATPAAGEEVPKLMRILGLKPWLFCVPSTLQPSARITIYLKPGSLCSTNASTVGQNYNLSFGH</sequence>
<feature type="non-terminal residue" evidence="1">
    <location>
        <position position="1"/>
    </location>
</feature>
<proteinExistence type="predicted"/>
<protein>
    <recommendedName>
        <fullName evidence="3">Helicase ATP-binding domain-containing protein</fullName>
    </recommendedName>
</protein>
<evidence type="ECO:0008006" key="3">
    <source>
        <dbReference type="Google" id="ProtNLM"/>
    </source>
</evidence>
<reference evidence="1 2" key="1">
    <citation type="journal article" date="2019" name="Nat. Ecol. Evol.">
        <title>Megaphylogeny resolves global patterns of mushroom evolution.</title>
        <authorList>
            <person name="Varga T."/>
            <person name="Krizsan K."/>
            <person name="Foldi C."/>
            <person name="Dima B."/>
            <person name="Sanchez-Garcia M."/>
            <person name="Sanchez-Ramirez S."/>
            <person name="Szollosi G.J."/>
            <person name="Szarkandi J.G."/>
            <person name="Papp V."/>
            <person name="Albert L."/>
            <person name="Andreopoulos W."/>
            <person name="Angelini C."/>
            <person name="Antonin V."/>
            <person name="Barry K.W."/>
            <person name="Bougher N.L."/>
            <person name="Buchanan P."/>
            <person name="Buyck B."/>
            <person name="Bense V."/>
            <person name="Catcheside P."/>
            <person name="Chovatia M."/>
            <person name="Cooper J."/>
            <person name="Damon W."/>
            <person name="Desjardin D."/>
            <person name="Finy P."/>
            <person name="Geml J."/>
            <person name="Haridas S."/>
            <person name="Hughes K."/>
            <person name="Justo A."/>
            <person name="Karasinski D."/>
            <person name="Kautmanova I."/>
            <person name="Kiss B."/>
            <person name="Kocsube S."/>
            <person name="Kotiranta H."/>
            <person name="LaButti K.M."/>
            <person name="Lechner B.E."/>
            <person name="Liimatainen K."/>
            <person name="Lipzen A."/>
            <person name="Lukacs Z."/>
            <person name="Mihaltcheva S."/>
            <person name="Morgado L.N."/>
            <person name="Niskanen T."/>
            <person name="Noordeloos M.E."/>
            <person name="Ohm R.A."/>
            <person name="Ortiz-Santana B."/>
            <person name="Ovrebo C."/>
            <person name="Racz N."/>
            <person name="Riley R."/>
            <person name="Savchenko A."/>
            <person name="Shiryaev A."/>
            <person name="Soop K."/>
            <person name="Spirin V."/>
            <person name="Szebenyi C."/>
            <person name="Tomsovsky M."/>
            <person name="Tulloss R.E."/>
            <person name="Uehling J."/>
            <person name="Grigoriev I.V."/>
            <person name="Vagvolgyi C."/>
            <person name="Papp T."/>
            <person name="Martin F.M."/>
            <person name="Miettinen O."/>
            <person name="Hibbett D.S."/>
            <person name="Nagy L.G."/>
        </authorList>
    </citation>
    <scope>NUCLEOTIDE SEQUENCE [LARGE SCALE GENOMIC DNA]</scope>
    <source>
        <strain evidence="1 2">CBS 962.96</strain>
    </source>
</reference>